<gene>
    <name evidence="2" type="ORF">FY536_04660</name>
</gene>
<dbReference type="Proteomes" id="UP000516446">
    <property type="component" value="Chromosome"/>
</dbReference>
<proteinExistence type="predicted"/>
<name>A0A7H1MMA6_9LACO</name>
<dbReference type="EMBL" id="CP043431">
    <property type="protein sequence ID" value="QNT64592.1"/>
    <property type="molecule type" value="Genomic_DNA"/>
</dbReference>
<accession>A0A7H1MMA6</accession>
<dbReference type="InterPro" id="IPR025868">
    <property type="entry name" value="Zn_ribbon_dom_put"/>
</dbReference>
<evidence type="ECO:0000313" key="3">
    <source>
        <dbReference type="Proteomes" id="UP000516446"/>
    </source>
</evidence>
<dbReference type="Pfam" id="PF12674">
    <property type="entry name" value="Zn_ribbon_2"/>
    <property type="match status" value="1"/>
</dbReference>
<sequence length="91" mass="10779">MSMQYICQSCGMPIEHLEDFGTNSNGIRNREYCNYCFENGKFNDPNLTIDDMIKINLDGLDHNPNIGYLKRFVLKKMYPKNLAKMKRWQHN</sequence>
<organism evidence="2 3">
    <name type="scientific">Weissella koreensis</name>
    <dbReference type="NCBI Taxonomy" id="165096"/>
    <lineage>
        <taxon>Bacteria</taxon>
        <taxon>Bacillati</taxon>
        <taxon>Bacillota</taxon>
        <taxon>Bacilli</taxon>
        <taxon>Lactobacillales</taxon>
        <taxon>Lactobacillaceae</taxon>
        <taxon>Weissella</taxon>
    </lineage>
</organism>
<dbReference type="RefSeq" id="WP_006844924.1">
    <property type="nucleotide sequence ID" value="NZ_CP026847.1"/>
</dbReference>
<keyword evidence="3" id="KW-1185">Reference proteome</keyword>
<dbReference type="AlphaFoldDB" id="A0A7H1MMA6"/>
<protein>
    <recommendedName>
        <fullName evidence="1">Putative zinc ribbon domain-containing protein</fullName>
    </recommendedName>
</protein>
<feature type="domain" description="Putative zinc ribbon" evidence="1">
    <location>
        <begin position="6"/>
        <end position="89"/>
    </location>
</feature>
<evidence type="ECO:0000313" key="2">
    <source>
        <dbReference type="EMBL" id="QNT64592.1"/>
    </source>
</evidence>
<reference evidence="2 3" key="1">
    <citation type="submission" date="2019-08" db="EMBL/GenBank/DDBJ databases">
        <authorList>
            <person name="Chang H.C."/>
            <person name="Mun S.Y."/>
        </authorList>
    </citation>
    <scope>NUCLEOTIDE SEQUENCE [LARGE SCALE GENOMIC DNA]</scope>
    <source>
        <strain evidence="2 3">SK</strain>
    </source>
</reference>
<evidence type="ECO:0000259" key="1">
    <source>
        <dbReference type="Pfam" id="PF12674"/>
    </source>
</evidence>